<evidence type="ECO:0000256" key="4">
    <source>
        <dbReference type="ARBA" id="ARBA00022723"/>
    </source>
</evidence>
<reference evidence="10 11" key="1">
    <citation type="submission" date="2017-11" db="EMBL/GenBank/DDBJ databases">
        <title>De novo assembly and phasing of dikaryotic genomes from two isolates of Puccinia coronata f. sp. avenae, the causal agent of oat crown rust.</title>
        <authorList>
            <person name="Miller M.E."/>
            <person name="Zhang Y."/>
            <person name="Omidvar V."/>
            <person name="Sperschneider J."/>
            <person name="Schwessinger B."/>
            <person name="Raley C."/>
            <person name="Palmer J.M."/>
            <person name="Garnica D."/>
            <person name="Upadhyaya N."/>
            <person name="Rathjen J."/>
            <person name="Taylor J.M."/>
            <person name="Park R.F."/>
            <person name="Dodds P.N."/>
            <person name="Hirsch C.D."/>
            <person name="Kianian S.F."/>
            <person name="Figueroa M."/>
        </authorList>
    </citation>
    <scope>NUCLEOTIDE SEQUENCE [LARGE SCALE GENOMIC DNA]</scope>
    <source>
        <strain evidence="10">12SD80</strain>
    </source>
</reference>
<evidence type="ECO:0000256" key="3">
    <source>
        <dbReference type="ARBA" id="ARBA00022605"/>
    </source>
</evidence>
<comment type="caution">
    <text evidence="10">The sequence shown here is derived from an EMBL/GenBank/DDBJ whole genome shotgun (WGS) entry which is preliminary data.</text>
</comment>
<evidence type="ECO:0000259" key="9">
    <source>
        <dbReference type="SMART" id="SM01329"/>
    </source>
</evidence>
<dbReference type="GO" id="GO:0005829">
    <property type="term" value="C:cytosol"/>
    <property type="evidence" value="ECO:0007669"/>
    <property type="project" value="TreeGrafter"/>
</dbReference>
<keyword evidence="5" id="KW-0460">Magnesium</keyword>
<proteinExistence type="inferred from homology"/>
<evidence type="ECO:0000256" key="5">
    <source>
        <dbReference type="ARBA" id="ARBA00022842"/>
    </source>
</evidence>
<dbReference type="SUPFAM" id="SSF53659">
    <property type="entry name" value="Isocitrate/Isopropylmalate dehydrogenase-like"/>
    <property type="match status" value="1"/>
</dbReference>
<sequence>MSTKDGKLPGDQDPVVVVAPNPFAALGGDTNEIGGGVGLLRKPSAAERSLTFLFSHPGNHKVWLEGPIQLSPLKDSIASGTEIIVVRELIGGIYIGQRTKATSFEADVGEASVATDECRYSVAEIQRIARVAAFLAMTTSPHMAAHLVDKANVLETSRLWRKVVTNLFAKEFPQLSLDHHLVDSAAMLICSNLKKLNGIVLTENLFGDVLSDTTSVIPGSGIANPVGTILSVALMLRYSLGLDREAEQIELAVRKVLDSQETGGHDLRTADLKGEASTKQLRDAVVSALKTIISS</sequence>
<dbReference type="Pfam" id="PF00180">
    <property type="entry name" value="Iso_dh"/>
    <property type="match status" value="1"/>
</dbReference>
<evidence type="ECO:0000256" key="1">
    <source>
        <dbReference type="ARBA" id="ARBA00007769"/>
    </source>
</evidence>
<dbReference type="InterPro" id="IPR024084">
    <property type="entry name" value="IsoPropMal-DH-like_dom"/>
</dbReference>
<evidence type="ECO:0000313" key="11">
    <source>
        <dbReference type="Proteomes" id="UP000235392"/>
    </source>
</evidence>
<evidence type="ECO:0000256" key="7">
    <source>
        <dbReference type="ARBA" id="ARBA00023027"/>
    </source>
</evidence>
<accession>A0A2N5TP35</accession>
<evidence type="ECO:0000256" key="8">
    <source>
        <dbReference type="ARBA" id="ARBA00023304"/>
    </source>
</evidence>
<protein>
    <recommendedName>
        <fullName evidence="9">Isopropylmalate dehydrogenase-like domain-containing protein</fullName>
    </recommendedName>
</protein>
<keyword evidence="2" id="KW-0432">Leucine biosynthesis</keyword>
<keyword evidence="6" id="KW-0560">Oxidoreductase</keyword>
<dbReference type="PANTHER" id="PTHR42979">
    <property type="entry name" value="3-ISOPROPYLMALATE DEHYDROGENASE"/>
    <property type="match status" value="1"/>
</dbReference>
<gene>
    <name evidence="10" type="ORF">PCASD_14218</name>
</gene>
<dbReference type="AlphaFoldDB" id="A0A2N5TP35"/>
<dbReference type="GO" id="GO:0046872">
    <property type="term" value="F:metal ion binding"/>
    <property type="evidence" value="ECO:0007669"/>
    <property type="project" value="UniProtKB-KW"/>
</dbReference>
<evidence type="ECO:0000256" key="2">
    <source>
        <dbReference type="ARBA" id="ARBA00022430"/>
    </source>
</evidence>
<evidence type="ECO:0000313" key="10">
    <source>
        <dbReference type="EMBL" id="PLW27224.1"/>
    </source>
</evidence>
<dbReference type="SMART" id="SM01329">
    <property type="entry name" value="Iso_dh"/>
    <property type="match status" value="1"/>
</dbReference>
<dbReference type="Gene3D" id="3.40.718.10">
    <property type="entry name" value="Isopropylmalate Dehydrogenase"/>
    <property type="match status" value="2"/>
</dbReference>
<keyword evidence="8" id="KW-0100">Branched-chain amino acid biosynthesis</keyword>
<dbReference type="InterPro" id="IPR004429">
    <property type="entry name" value="Isopropylmalate_DH"/>
</dbReference>
<comment type="similarity">
    <text evidence="1">Belongs to the isocitrate and isopropylmalate dehydrogenases family.</text>
</comment>
<dbReference type="Proteomes" id="UP000235392">
    <property type="component" value="Unassembled WGS sequence"/>
</dbReference>
<feature type="domain" description="Isopropylmalate dehydrogenase-like" evidence="9">
    <location>
        <begin position="17"/>
        <end position="285"/>
    </location>
</feature>
<dbReference type="GO" id="GO:0009098">
    <property type="term" value="P:L-leucine biosynthetic process"/>
    <property type="evidence" value="ECO:0007669"/>
    <property type="project" value="UniProtKB-KW"/>
</dbReference>
<keyword evidence="7" id="KW-0520">NAD</keyword>
<keyword evidence="3" id="KW-0028">Amino-acid biosynthesis</keyword>
<name>A0A2N5TP35_9BASI</name>
<evidence type="ECO:0000256" key="6">
    <source>
        <dbReference type="ARBA" id="ARBA00023002"/>
    </source>
</evidence>
<keyword evidence="4" id="KW-0479">Metal-binding</keyword>
<dbReference type="EMBL" id="PGCI01000418">
    <property type="protein sequence ID" value="PLW27224.1"/>
    <property type="molecule type" value="Genomic_DNA"/>
</dbReference>
<dbReference type="GO" id="GO:0003862">
    <property type="term" value="F:3-isopropylmalate dehydrogenase activity"/>
    <property type="evidence" value="ECO:0007669"/>
    <property type="project" value="InterPro"/>
</dbReference>
<dbReference type="PANTHER" id="PTHR42979:SF1">
    <property type="entry name" value="3-ISOPROPYLMALATE DEHYDROGENASE"/>
    <property type="match status" value="1"/>
</dbReference>
<organism evidence="10 11">
    <name type="scientific">Puccinia coronata f. sp. avenae</name>
    <dbReference type="NCBI Taxonomy" id="200324"/>
    <lineage>
        <taxon>Eukaryota</taxon>
        <taxon>Fungi</taxon>
        <taxon>Dikarya</taxon>
        <taxon>Basidiomycota</taxon>
        <taxon>Pucciniomycotina</taxon>
        <taxon>Pucciniomycetes</taxon>
        <taxon>Pucciniales</taxon>
        <taxon>Pucciniaceae</taxon>
        <taxon>Puccinia</taxon>
    </lineage>
</organism>